<gene>
    <name evidence="1" type="ORF">FOB72_17855</name>
</gene>
<dbReference type="EMBL" id="CP044066">
    <property type="protein sequence ID" value="QET04019.1"/>
    <property type="molecule type" value="Genomic_DNA"/>
</dbReference>
<sequence length="236" mass="26289">MSISVAESQSPLALRRIFVTCQRMPVVAIAFSNGKPWQPLRAPLFTRHEGLQLCQYIRSLSFDKSRNAFALVEDGRVTWFDVSPQVIDGKMMEFYTIGPDWGWKLSEVDRVPSGEPLFVNVRPAVLEWIQSLAADAYVGQSAFCSFLIAGYVEQRMELQHALDLSRFEALLCIASKTPVGPNVVRVAVVVESRVGIVDALAHLSSDATFNALALQHRRERIVEAMLDQLAREVAGI</sequence>
<evidence type="ECO:0000313" key="1">
    <source>
        <dbReference type="EMBL" id="QET04019.1"/>
    </source>
</evidence>
<dbReference type="AlphaFoldDB" id="A0A5P2H9Q0"/>
<keyword evidence="1" id="KW-0614">Plasmid</keyword>
<dbReference type="OrthoDB" id="8957684at2"/>
<dbReference type="Proteomes" id="UP000322822">
    <property type="component" value="Plasmid unnamed1"/>
</dbReference>
<evidence type="ECO:0000313" key="2">
    <source>
        <dbReference type="Proteomes" id="UP000322822"/>
    </source>
</evidence>
<proteinExistence type="predicted"/>
<reference evidence="1 2" key="1">
    <citation type="submission" date="2019-09" db="EMBL/GenBank/DDBJ databases">
        <title>FDA dAtabase for Regulatory Grade micrObial Sequences (FDA-ARGOS): Supporting development and validation of Infectious Disease Dx tests.</title>
        <authorList>
            <person name="Sciortino C."/>
            <person name="Tallon L."/>
            <person name="Sadzewicz L."/>
            <person name="Vavikolanu K."/>
            <person name="Mehta A."/>
            <person name="Aluvathingal J."/>
            <person name="Nadendla S."/>
            <person name="Nandy P."/>
            <person name="Geyer C."/>
            <person name="Yan Y."/>
            <person name="Sichtig H."/>
        </authorList>
    </citation>
    <scope>NUCLEOTIDE SEQUENCE [LARGE SCALE GENOMIC DNA]</scope>
    <source>
        <strain evidence="1 2">FDAARGOS_664</strain>
        <plasmid evidence="1 2">unnamed1</plasmid>
    </source>
</reference>
<dbReference type="RefSeq" id="WP_150374084.1">
    <property type="nucleotide sequence ID" value="NZ_CP044066.1"/>
</dbReference>
<organism evidence="1 2">
    <name type="scientific">Cupriavidus pauculus</name>
    <dbReference type="NCBI Taxonomy" id="82633"/>
    <lineage>
        <taxon>Bacteria</taxon>
        <taxon>Pseudomonadati</taxon>
        <taxon>Pseudomonadota</taxon>
        <taxon>Betaproteobacteria</taxon>
        <taxon>Burkholderiales</taxon>
        <taxon>Burkholderiaceae</taxon>
        <taxon>Cupriavidus</taxon>
    </lineage>
</organism>
<protein>
    <submittedName>
        <fullName evidence="1">Uncharacterized protein</fullName>
    </submittedName>
</protein>
<geneLocation type="plasmid" evidence="1">
    <name>unnamed1</name>
</geneLocation>
<name>A0A5P2H9Q0_9BURK</name>
<accession>A0A5P2H9Q0</accession>